<dbReference type="Pfam" id="PF13426">
    <property type="entry name" value="PAS_9"/>
    <property type="match status" value="1"/>
</dbReference>
<comment type="caution">
    <text evidence="9">The sequence shown here is derived from an EMBL/GenBank/DDBJ whole genome shotgun (WGS) entry which is preliminary data.</text>
</comment>
<dbReference type="PANTHER" id="PTHR43065">
    <property type="entry name" value="SENSOR HISTIDINE KINASE"/>
    <property type="match status" value="1"/>
</dbReference>
<dbReference type="InterPro" id="IPR000700">
    <property type="entry name" value="PAS-assoc_C"/>
</dbReference>
<dbReference type="SMART" id="SM00387">
    <property type="entry name" value="HATPase_c"/>
    <property type="match status" value="1"/>
</dbReference>
<dbReference type="Gene3D" id="3.30.450.20">
    <property type="entry name" value="PAS domain"/>
    <property type="match status" value="1"/>
</dbReference>
<dbReference type="CDD" id="cd00082">
    <property type="entry name" value="HisKA"/>
    <property type="match status" value="1"/>
</dbReference>
<dbReference type="InterPro" id="IPR035965">
    <property type="entry name" value="PAS-like_dom_sf"/>
</dbReference>
<dbReference type="Gene3D" id="3.40.50.2300">
    <property type="match status" value="1"/>
</dbReference>
<dbReference type="Pfam" id="PF00072">
    <property type="entry name" value="Response_reg"/>
    <property type="match status" value="1"/>
</dbReference>
<gene>
    <name evidence="9" type="ORF">P3W24_08940</name>
</gene>
<dbReference type="SUPFAM" id="SSF55874">
    <property type="entry name" value="ATPase domain of HSP90 chaperone/DNA topoisomerase II/histidine kinase"/>
    <property type="match status" value="1"/>
</dbReference>
<dbReference type="InterPro" id="IPR036890">
    <property type="entry name" value="HATPase_C_sf"/>
</dbReference>
<feature type="modified residue" description="4-aspartylphosphate" evidence="4">
    <location>
        <position position="450"/>
    </location>
</feature>
<dbReference type="GO" id="GO:0016301">
    <property type="term" value="F:kinase activity"/>
    <property type="evidence" value="ECO:0007669"/>
    <property type="project" value="UniProtKB-KW"/>
</dbReference>
<dbReference type="InterPro" id="IPR004358">
    <property type="entry name" value="Sig_transdc_His_kin-like_C"/>
</dbReference>
<dbReference type="InterPro" id="IPR036097">
    <property type="entry name" value="HisK_dim/P_sf"/>
</dbReference>
<dbReference type="NCBIfam" id="NF010076">
    <property type="entry name" value="PRK13557.1"/>
    <property type="match status" value="1"/>
</dbReference>
<evidence type="ECO:0000256" key="2">
    <source>
        <dbReference type="ARBA" id="ARBA00012438"/>
    </source>
</evidence>
<dbReference type="InterPro" id="IPR001610">
    <property type="entry name" value="PAC"/>
</dbReference>
<dbReference type="PROSITE" id="PS50109">
    <property type="entry name" value="HIS_KIN"/>
    <property type="match status" value="1"/>
</dbReference>
<dbReference type="Proteomes" id="UP001528850">
    <property type="component" value="Unassembled WGS sequence"/>
</dbReference>
<dbReference type="NCBIfam" id="TIGR00229">
    <property type="entry name" value="sensory_box"/>
    <property type="match status" value="1"/>
</dbReference>
<dbReference type="InterPro" id="IPR011006">
    <property type="entry name" value="CheY-like_superfamily"/>
</dbReference>
<dbReference type="SUPFAM" id="SSF55785">
    <property type="entry name" value="PYP-like sensor domain (PAS domain)"/>
    <property type="match status" value="1"/>
</dbReference>
<evidence type="ECO:0000259" key="7">
    <source>
        <dbReference type="PROSITE" id="PS50112"/>
    </source>
</evidence>
<dbReference type="InterPro" id="IPR001789">
    <property type="entry name" value="Sig_transdc_resp-reg_receiver"/>
</dbReference>
<reference evidence="9 10" key="1">
    <citation type="journal article" date="2024" name="Curr. Microbiol.">
        <title>Luteibacter sahnii sp. nov., A Novel Yellow-Colored Xanthomonadin Pigment Producing Probiotic Bacterium from Healthy Rice Seed Microbiome.</title>
        <authorList>
            <person name="Jaiswal G."/>
            <person name="Rana R."/>
            <person name="Nayak P.K."/>
            <person name="Chouhan R."/>
            <person name="Gandhi S.G."/>
            <person name="Patel H.K."/>
            <person name="Patil P.B."/>
        </authorList>
    </citation>
    <scope>NUCLEOTIDE SEQUENCE [LARGE SCALE GENOMIC DNA]</scope>
    <source>
        <strain evidence="9 10">PPL201</strain>
    </source>
</reference>
<keyword evidence="3 4" id="KW-0597">Phosphoprotein</keyword>
<dbReference type="SUPFAM" id="SSF47384">
    <property type="entry name" value="Homodimeric domain of signal transducing histidine kinase"/>
    <property type="match status" value="1"/>
</dbReference>
<dbReference type="InterPro" id="IPR003661">
    <property type="entry name" value="HisK_dim/P_dom"/>
</dbReference>
<proteinExistence type="predicted"/>
<organism evidence="9 10">
    <name type="scientific">Luteibacter sahnii</name>
    <dbReference type="NCBI Taxonomy" id="3021977"/>
    <lineage>
        <taxon>Bacteria</taxon>
        <taxon>Pseudomonadati</taxon>
        <taxon>Pseudomonadota</taxon>
        <taxon>Gammaproteobacteria</taxon>
        <taxon>Lysobacterales</taxon>
        <taxon>Rhodanobacteraceae</taxon>
        <taxon>Luteibacter</taxon>
    </lineage>
</organism>
<evidence type="ECO:0000256" key="3">
    <source>
        <dbReference type="ARBA" id="ARBA00022553"/>
    </source>
</evidence>
<dbReference type="Pfam" id="PF02518">
    <property type="entry name" value="HATPase_c"/>
    <property type="match status" value="1"/>
</dbReference>
<feature type="domain" description="Response regulatory" evidence="6">
    <location>
        <begin position="400"/>
        <end position="516"/>
    </location>
</feature>
<feature type="domain" description="PAC" evidence="8">
    <location>
        <begin position="79"/>
        <end position="133"/>
    </location>
</feature>
<name>A0ABT6BAJ3_9GAMM</name>
<dbReference type="SMART" id="SM00448">
    <property type="entry name" value="REC"/>
    <property type="match status" value="1"/>
</dbReference>
<comment type="catalytic activity">
    <reaction evidence="1">
        <text>ATP + protein L-histidine = ADP + protein N-phospho-L-histidine.</text>
        <dbReference type="EC" id="2.7.13.3"/>
    </reaction>
</comment>
<dbReference type="EMBL" id="JARJJS010000002">
    <property type="protein sequence ID" value="MDF4025087.1"/>
    <property type="molecule type" value="Genomic_DNA"/>
</dbReference>
<dbReference type="PROSITE" id="PS50110">
    <property type="entry name" value="RESPONSE_REGULATORY"/>
    <property type="match status" value="1"/>
</dbReference>
<feature type="domain" description="PAS" evidence="7">
    <location>
        <begin position="5"/>
        <end position="54"/>
    </location>
</feature>
<dbReference type="SMART" id="SM00388">
    <property type="entry name" value="HisKA"/>
    <property type="match status" value="1"/>
</dbReference>
<dbReference type="PROSITE" id="PS50113">
    <property type="entry name" value="PAC"/>
    <property type="match status" value="1"/>
</dbReference>
<accession>A0ABT6BAJ3</accession>
<evidence type="ECO:0000256" key="1">
    <source>
        <dbReference type="ARBA" id="ARBA00000085"/>
    </source>
</evidence>
<sequence>MDHPSGDIFFAAVATTRMPMVVTDPHRPDNPIIFANPAFLRMTGYSQEELIGHNCRLLQGPATDRVTIAAVREAVAAKREISTEILNYKKDGSTFWNALFISPVYDKSGQVIYFFASQLDVSRRRDAEDALRQAQKMEALGQLTGGIAHDFNNLLQVMVGYVEAIEAGLSRPEPDVPRLLNFVGSARGAIRRASTLTSQLLAFARKQTLQGRVLNPNHVVSNLQDMLARALGPEVSLELELSPDVRNARLDPTQTEVALLNVAINARDAMQGAAKKSLVVRTRNATPLEVANNGDLATRGDEFIAIDVIDSGMGMTPDVLAHVMDPFFTTKEEGKGTGLGLSMVYGFARQSGGAVAIDSVEGEGTTLTLYFPATGDGVDHREGSRVPRIDRSTDRTGHERILVVDDRADLAELAHAILEGHGYSVVSLTDAQEALHLLERDKEFALLFTDVVMPGKLNGVALARRARSILPSLKVLLTTGYASSSIERTDDGGVAFDVINKPYARMDLLRKVRNVLDGPTGIS</sequence>
<dbReference type="Gene3D" id="1.10.287.130">
    <property type="match status" value="1"/>
</dbReference>
<dbReference type="SUPFAM" id="SSF52172">
    <property type="entry name" value="CheY-like"/>
    <property type="match status" value="1"/>
</dbReference>
<dbReference type="PROSITE" id="PS50112">
    <property type="entry name" value="PAS"/>
    <property type="match status" value="1"/>
</dbReference>
<evidence type="ECO:0000259" key="8">
    <source>
        <dbReference type="PROSITE" id="PS50113"/>
    </source>
</evidence>
<keyword evidence="10" id="KW-1185">Reference proteome</keyword>
<dbReference type="PANTHER" id="PTHR43065:SF42">
    <property type="entry name" value="TWO-COMPONENT SENSOR PPRA"/>
    <property type="match status" value="1"/>
</dbReference>
<dbReference type="InterPro" id="IPR005467">
    <property type="entry name" value="His_kinase_dom"/>
</dbReference>
<dbReference type="PRINTS" id="PR00344">
    <property type="entry name" value="BCTRLSENSOR"/>
</dbReference>
<evidence type="ECO:0000259" key="6">
    <source>
        <dbReference type="PROSITE" id="PS50110"/>
    </source>
</evidence>
<dbReference type="SMART" id="SM00086">
    <property type="entry name" value="PAC"/>
    <property type="match status" value="1"/>
</dbReference>
<dbReference type="InterPro" id="IPR003594">
    <property type="entry name" value="HATPase_dom"/>
</dbReference>
<dbReference type="CDD" id="cd00130">
    <property type="entry name" value="PAS"/>
    <property type="match status" value="1"/>
</dbReference>
<evidence type="ECO:0000313" key="10">
    <source>
        <dbReference type="Proteomes" id="UP001528850"/>
    </source>
</evidence>
<keyword evidence="9" id="KW-0418">Kinase</keyword>
<dbReference type="EC" id="2.7.13.3" evidence="2"/>
<protein>
    <recommendedName>
        <fullName evidence="2">histidine kinase</fullName>
        <ecNumber evidence="2">2.7.13.3</ecNumber>
    </recommendedName>
</protein>
<dbReference type="SMART" id="SM00091">
    <property type="entry name" value="PAS"/>
    <property type="match status" value="1"/>
</dbReference>
<evidence type="ECO:0000259" key="5">
    <source>
        <dbReference type="PROSITE" id="PS50109"/>
    </source>
</evidence>
<dbReference type="Gene3D" id="3.30.565.10">
    <property type="entry name" value="Histidine kinase-like ATPase, C-terminal domain"/>
    <property type="match status" value="1"/>
</dbReference>
<dbReference type="Pfam" id="PF00512">
    <property type="entry name" value="HisKA"/>
    <property type="match status" value="1"/>
</dbReference>
<evidence type="ECO:0000313" key="9">
    <source>
        <dbReference type="EMBL" id="MDF4025087.1"/>
    </source>
</evidence>
<feature type="domain" description="Histidine kinase" evidence="5">
    <location>
        <begin position="146"/>
        <end position="375"/>
    </location>
</feature>
<dbReference type="InterPro" id="IPR000014">
    <property type="entry name" value="PAS"/>
</dbReference>
<keyword evidence="9" id="KW-0808">Transferase</keyword>
<evidence type="ECO:0000256" key="4">
    <source>
        <dbReference type="PROSITE-ProRule" id="PRU00169"/>
    </source>
</evidence>